<name>A0A139HHR9_9PEZI</name>
<sequence length="492" mass="53315">MDYSRPVTTGSKVIILRSGYRIQITVAWDIVNPQAAGVVEVLRYGPSEQDAEDENGKEEDTPATDAEKEDDEAGLLITSPAPTRRTPAPRKGPAAPASTALQRQTRPVPRKSPAESNPAALPQPNQPAPPQPQGQDPFNGLRPLDGTCDVCRAKKKGCNGGEQRPCTRCKDLGFSAAQCVNSRYKKPVKNSRRHQEGVERLKDNKRARKDDDEDGSDGNGGPPAKRIRGRQEREGHHGSSIVRTSGRHSSRRDSTYQPSRSQQALNKASSLTKLIKAPQKMCNNNSNHRSPRPDSPQSDVEELTMDRQRQITPGSVLIVRMSSGNLRTITVEREIYNPMNPMIVAVPFYGPDLPAVPGEEINRGDAGDFDALCSDHDEDDYDEIPDDDDEIPPPAQPTRAPASRSKGKAPLTGPCTRCRKMKKRCDWSQGRPCLRCRNAGLSADECISAGPATLGRPKSTDRKPGGGGGGAGPASERKRGPGAPPGRALMVM</sequence>
<dbReference type="Pfam" id="PF00172">
    <property type="entry name" value="Zn_clus"/>
    <property type="match status" value="2"/>
</dbReference>
<dbReference type="PROSITE" id="PS50048">
    <property type="entry name" value="ZN2_CY6_FUNGAL_2"/>
    <property type="match status" value="2"/>
</dbReference>
<comment type="caution">
    <text evidence="4">The sequence shown here is derived from an EMBL/GenBank/DDBJ whole genome shotgun (WGS) entry which is preliminary data.</text>
</comment>
<feature type="domain" description="Zn(2)-C6 fungal-type" evidence="3">
    <location>
        <begin position="414"/>
        <end position="448"/>
    </location>
</feature>
<proteinExistence type="predicted"/>
<accession>A0A139HHR9</accession>
<evidence type="ECO:0000259" key="3">
    <source>
        <dbReference type="PROSITE" id="PS50048"/>
    </source>
</evidence>
<feature type="compositionally biased region" description="Low complexity" evidence="2">
    <location>
        <begin position="78"/>
        <end position="97"/>
    </location>
</feature>
<dbReference type="InterPro" id="IPR001138">
    <property type="entry name" value="Zn2Cys6_DnaBD"/>
</dbReference>
<dbReference type="GO" id="GO:0008270">
    <property type="term" value="F:zinc ion binding"/>
    <property type="evidence" value="ECO:0007669"/>
    <property type="project" value="InterPro"/>
</dbReference>
<dbReference type="AlphaFoldDB" id="A0A139HHR9"/>
<dbReference type="EMBL" id="LFZN01000047">
    <property type="protein sequence ID" value="KXT01966.1"/>
    <property type="molecule type" value="Genomic_DNA"/>
</dbReference>
<keyword evidence="5" id="KW-1185">Reference proteome</keyword>
<dbReference type="SMART" id="SM00066">
    <property type="entry name" value="GAL4"/>
    <property type="match status" value="2"/>
</dbReference>
<reference evidence="4 5" key="1">
    <citation type="submission" date="2015-07" db="EMBL/GenBank/DDBJ databases">
        <title>Comparative genomics of the Sigatoka disease complex on banana suggests a link between parallel evolutionary changes in Pseudocercospora fijiensis and Pseudocercospora eumusae and increased virulence on the banana host.</title>
        <authorList>
            <person name="Chang T.-C."/>
            <person name="Salvucci A."/>
            <person name="Crous P.W."/>
            <person name="Stergiopoulos I."/>
        </authorList>
    </citation>
    <scope>NUCLEOTIDE SEQUENCE [LARGE SCALE GENOMIC DNA]</scope>
    <source>
        <strain evidence="4 5">CBS 114824</strain>
    </source>
</reference>
<feature type="region of interest" description="Disordered" evidence="2">
    <location>
        <begin position="359"/>
        <end position="413"/>
    </location>
</feature>
<evidence type="ECO:0000256" key="1">
    <source>
        <dbReference type="ARBA" id="ARBA00023242"/>
    </source>
</evidence>
<dbReference type="SUPFAM" id="SSF57701">
    <property type="entry name" value="Zn2/Cys6 DNA-binding domain"/>
    <property type="match status" value="1"/>
</dbReference>
<evidence type="ECO:0000313" key="4">
    <source>
        <dbReference type="EMBL" id="KXT01966.1"/>
    </source>
</evidence>
<feature type="region of interest" description="Disordered" evidence="2">
    <location>
        <begin position="447"/>
        <end position="492"/>
    </location>
</feature>
<dbReference type="Proteomes" id="UP000070133">
    <property type="component" value="Unassembled WGS sequence"/>
</dbReference>
<dbReference type="OrthoDB" id="2123952at2759"/>
<feature type="compositionally biased region" description="Acidic residues" evidence="2">
    <location>
        <begin position="376"/>
        <end position="391"/>
    </location>
</feature>
<organism evidence="4 5">
    <name type="scientific">Pseudocercospora eumusae</name>
    <dbReference type="NCBI Taxonomy" id="321146"/>
    <lineage>
        <taxon>Eukaryota</taxon>
        <taxon>Fungi</taxon>
        <taxon>Dikarya</taxon>
        <taxon>Ascomycota</taxon>
        <taxon>Pezizomycotina</taxon>
        <taxon>Dothideomycetes</taxon>
        <taxon>Dothideomycetidae</taxon>
        <taxon>Mycosphaerellales</taxon>
        <taxon>Mycosphaerellaceae</taxon>
        <taxon>Pseudocercospora</taxon>
    </lineage>
</organism>
<protein>
    <recommendedName>
        <fullName evidence="3">Zn(2)-C6 fungal-type domain-containing protein</fullName>
    </recommendedName>
</protein>
<gene>
    <name evidence="4" type="ORF">AC578_6555</name>
</gene>
<keyword evidence="1" id="KW-0539">Nucleus</keyword>
<feature type="compositionally biased region" description="Basic residues" evidence="2">
    <location>
        <begin position="183"/>
        <end position="192"/>
    </location>
</feature>
<evidence type="ECO:0000256" key="2">
    <source>
        <dbReference type="SAM" id="MobiDB-lite"/>
    </source>
</evidence>
<evidence type="ECO:0000313" key="5">
    <source>
        <dbReference type="Proteomes" id="UP000070133"/>
    </source>
</evidence>
<feature type="region of interest" description="Disordered" evidence="2">
    <location>
        <begin position="281"/>
        <end position="309"/>
    </location>
</feature>
<dbReference type="InterPro" id="IPR036864">
    <property type="entry name" value="Zn2-C6_fun-type_DNA-bd_sf"/>
</dbReference>
<feature type="region of interest" description="Disordered" evidence="2">
    <location>
        <begin position="46"/>
        <end position="267"/>
    </location>
</feature>
<feature type="compositionally biased region" description="Polar residues" evidence="2">
    <location>
        <begin position="255"/>
        <end position="267"/>
    </location>
</feature>
<feature type="compositionally biased region" description="Basic and acidic residues" evidence="2">
    <location>
        <begin position="193"/>
        <end position="210"/>
    </location>
</feature>
<dbReference type="CDD" id="cd00067">
    <property type="entry name" value="GAL4"/>
    <property type="match status" value="2"/>
</dbReference>
<dbReference type="GO" id="GO:0000981">
    <property type="term" value="F:DNA-binding transcription factor activity, RNA polymerase II-specific"/>
    <property type="evidence" value="ECO:0007669"/>
    <property type="project" value="InterPro"/>
</dbReference>
<feature type="domain" description="Zn(2)-C6 fungal-type" evidence="3">
    <location>
        <begin position="147"/>
        <end position="181"/>
    </location>
</feature>